<proteinExistence type="predicted"/>
<accession>A0AAN6D6C6</accession>
<evidence type="ECO:0000313" key="3">
    <source>
        <dbReference type="Proteomes" id="UP000738402"/>
    </source>
</evidence>
<dbReference type="AlphaFoldDB" id="A0AAN6D6C6"/>
<gene>
    <name evidence="2" type="ORF">KL933_002432</name>
</gene>
<feature type="compositionally biased region" description="Low complexity" evidence="1">
    <location>
        <begin position="252"/>
        <end position="263"/>
    </location>
</feature>
<comment type="caution">
    <text evidence="2">The sequence shown here is derived from an EMBL/GenBank/DDBJ whole genome shotgun (WGS) entry which is preliminary data.</text>
</comment>
<evidence type="ECO:0000313" key="2">
    <source>
        <dbReference type="EMBL" id="KAG7727498.1"/>
    </source>
</evidence>
<feature type="region of interest" description="Disordered" evidence="1">
    <location>
        <begin position="248"/>
        <end position="327"/>
    </location>
</feature>
<organism evidence="2 3">
    <name type="scientific">Ogataea haglerorum</name>
    <dbReference type="NCBI Taxonomy" id="1937702"/>
    <lineage>
        <taxon>Eukaryota</taxon>
        <taxon>Fungi</taxon>
        <taxon>Dikarya</taxon>
        <taxon>Ascomycota</taxon>
        <taxon>Saccharomycotina</taxon>
        <taxon>Pichiomycetes</taxon>
        <taxon>Pichiales</taxon>
        <taxon>Pichiaceae</taxon>
        <taxon>Ogataea</taxon>
    </lineage>
</organism>
<evidence type="ECO:0000256" key="1">
    <source>
        <dbReference type="SAM" id="MobiDB-lite"/>
    </source>
</evidence>
<protein>
    <submittedName>
        <fullName evidence="2">Uncharacterized protein</fullName>
    </submittedName>
</protein>
<feature type="compositionally biased region" description="Polar residues" evidence="1">
    <location>
        <begin position="54"/>
        <end position="72"/>
    </location>
</feature>
<dbReference type="Proteomes" id="UP000738402">
    <property type="component" value="Unassembled WGS sequence"/>
</dbReference>
<dbReference type="EMBL" id="JAHLUH010000006">
    <property type="protein sequence ID" value="KAG7727498.1"/>
    <property type="molecule type" value="Genomic_DNA"/>
</dbReference>
<sequence length="327" mass="35857">MERGNERKLREASRVDQEKYNYFCSPSSVAMSLSDSLTPPWSGQQRSRPLRVSRTVSESVLGTDTGSGSDWETSTEDADNAEYGPSAIPKRVFSSSSEVSSRRNSLNTGLKRPSVPELLSLESHSVPPSPNAMPAQDSHSPKLHPDDQLDLAGAPSPNLVFKKIVSKKKMVPKAKSFKRVIIDLENEFSPLDTEIQHESMVTSALKDKSRVLSSRIATALLARPFSLNQDNLKKFEIINRANELWNQRPVPRSRSNSAASTASDMTPQPAAPAPRVKRRPDEGPPTSSLKRRVVSIAHSPPSPFFPPSRKSSKLVRAAPADPGVHHA</sequence>
<feature type="compositionally biased region" description="Low complexity" evidence="1">
    <location>
        <begin position="91"/>
        <end position="105"/>
    </location>
</feature>
<feature type="region of interest" description="Disordered" evidence="1">
    <location>
        <begin position="33"/>
        <end position="152"/>
    </location>
</feature>
<name>A0AAN6D6C6_9ASCO</name>
<feature type="compositionally biased region" description="Polar residues" evidence="1">
    <location>
        <begin position="33"/>
        <end position="47"/>
    </location>
</feature>
<reference evidence="2" key="1">
    <citation type="journal article" date="2021" name="G3 (Bethesda)">
        <title>Genomic diversity, chromosomal rearrangements, and interspecies hybridization in the ogataea polymorpha species complex.</title>
        <authorList>
            <person name="Hanson S.J."/>
            <person name="Cinneide E.O."/>
            <person name="Salzberg L.I."/>
            <person name="Wolfe K.H."/>
            <person name="McGowan J."/>
            <person name="Fitzpatrick D.A."/>
            <person name="Matlin K."/>
        </authorList>
    </citation>
    <scope>NUCLEOTIDE SEQUENCE</scope>
    <source>
        <strain evidence="2">83-405-1</strain>
    </source>
</reference>